<dbReference type="Pfam" id="PF00589">
    <property type="entry name" value="Phage_integrase"/>
    <property type="match status" value="1"/>
</dbReference>
<dbReference type="FunCoup" id="A0A2I1DNV8">
    <property type="interactions" value="129"/>
</dbReference>
<evidence type="ECO:0008006" key="10">
    <source>
        <dbReference type="Google" id="ProtNLM"/>
    </source>
</evidence>
<dbReference type="Proteomes" id="UP000234329">
    <property type="component" value="Unassembled WGS sequence"/>
</dbReference>
<accession>A0A2I1DNV8</accession>
<dbReference type="InterPro" id="IPR038488">
    <property type="entry name" value="Integrase_DNA-bd_sf"/>
</dbReference>
<dbReference type="GO" id="GO:0006310">
    <property type="term" value="P:DNA recombination"/>
    <property type="evidence" value="ECO:0007669"/>
    <property type="project" value="UniProtKB-KW"/>
</dbReference>
<evidence type="ECO:0000256" key="4">
    <source>
        <dbReference type="ARBA" id="ARBA00023172"/>
    </source>
</evidence>
<dbReference type="SUPFAM" id="SSF56349">
    <property type="entry name" value="DNA breaking-rejoining enzymes"/>
    <property type="match status" value="1"/>
</dbReference>
<dbReference type="GO" id="GO:0003677">
    <property type="term" value="F:DNA binding"/>
    <property type="evidence" value="ECO:0007669"/>
    <property type="project" value="UniProtKB-UniRule"/>
</dbReference>
<dbReference type="CDD" id="cd00801">
    <property type="entry name" value="INT_P4_C"/>
    <property type="match status" value="1"/>
</dbReference>
<dbReference type="InterPro" id="IPR011010">
    <property type="entry name" value="DNA_brk_join_enz"/>
</dbReference>
<comment type="similarity">
    <text evidence="1">Belongs to the 'phage' integrase family.</text>
</comment>
<dbReference type="Gene3D" id="1.10.150.130">
    <property type="match status" value="1"/>
</dbReference>
<dbReference type="PROSITE" id="PS51898">
    <property type="entry name" value="TYR_RECOMBINASE"/>
    <property type="match status" value="1"/>
</dbReference>
<dbReference type="InterPro" id="IPR050808">
    <property type="entry name" value="Phage_Integrase"/>
</dbReference>
<dbReference type="InterPro" id="IPR053876">
    <property type="entry name" value="Phage_int_M"/>
</dbReference>
<sequence length="428" mass="47480">MAGKLLNDKMVQNTKPKKADFILRDGGGLEMRVYRSGGEVWQLRYQHSGKRRIMRIGEYPGVSLKDARKAADEAHKLLDQGIDPQVQAEAKKAAQAEAERIARMEQAARKTFEDVFMQWHEAKLSQRNDGADLLRAMQKDVLPVIGDKEISAVTRPDLLACLDPVATRAPRMANRLLTTIKTFYAWAQLREIVTVDPLAPVKAADVGGKLPPRERVLDDKEMITLFRKLPESGLSQNVQAALLIVLSTGCRLGEICKAEWTHVQDGIWTIPADNAKNGKEHRITLSSFAAAQFDVLASVRESGWCLPSPRKINEHYTRKAVSAAVYDRQTQGAQRQGRTAATSALALDGGEWTPHDLRRSCGTGMQRLGIMPAVIDAVLNHKESKGVTQIYQRYDYSKEAAEAWAKWSRHLAGLMATAQGKNVVPINA</sequence>
<reference evidence="8 9" key="1">
    <citation type="submission" date="2017-03" db="EMBL/GenBank/DDBJ databases">
        <title>Draft genime sequence of the acidophilic sulfur-oxidizing bacterium Acidithiobacillus sp. SH, isolated from seawater.</title>
        <authorList>
            <person name="Sharmin S."/>
            <person name="Tokuhisa M."/>
            <person name="Kanao T."/>
            <person name="Kamimura K."/>
        </authorList>
    </citation>
    <scope>NUCLEOTIDE SEQUENCE [LARGE SCALE GENOMIC DNA]</scope>
    <source>
        <strain evidence="8 9">SH</strain>
    </source>
</reference>
<dbReference type="InterPro" id="IPR025166">
    <property type="entry name" value="Integrase_DNA_bind_dom"/>
</dbReference>
<evidence type="ECO:0000256" key="1">
    <source>
        <dbReference type="ARBA" id="ARBA00008857"/>
    </source>
</evidence>
<organism evidence="8 9">
    <name type="scientific">Acidithiobacillus marinus</name>
    <dbReference type="NCBI Taxonomy" id="187490"/>
    <lineage>
        <taxon>Bacteria</taxon>
        <taxon>Pseudomonadati</taxon>
        <taxon>Pseudomonadota</taxon>
        <taxon>Acidithiobacillia</taxon>
        <taxon>Acidithiobacillales</taxon>
        <taxon>Acidithiobacillaceae</taxon>
        <taxon>Acidithiobacillus</taxon>
    </lineage>
</organism>
<feature type="domain" description="Core-binding (CB)" evidence="7">
    <location>
        <begin position="110"/>
        <end position="188"/>
    </location>
</feature>
<evidence type="ECO:0000259" key="7">
    <source>
        <dbReference type="PROSITE" id="PS51900"/>
    </source>
</evidence>
<evidence type="ECO:0000256" key="3">
    <source>
        <dbReference type="ARBA" id="ARBA00023125"/>
    </source>
</evidence>
<dbReference type="PANTHER" id="PTHR30629">
    <property type="entry name" value="PROPHAGE INTEGRASE"/>
    <property type="match status" value="1"/>
</dbReference>
<dbReference type="Pfam" id="PF22022">
    <property type="entry name" value="Phage_int_M"/>
    <property type="match status" value="1"/>
</dbReference>
<proteinExistence type="inferred from homology"/>
<keyword evidence="2" id="KW-0229">DNA integration</keyword>
<dbReference type="GO" id="GO:0015074">
    <property type="term" value="P:DNA integration"/>
    <property type="evidence" value="ECO:0007669"/>
    <property type="project" value="UniProtKB-KW"/>
</dbReference>
<dbReference type="InterPro" id="IPR013762">
    <property type="entry name" value="Integrase-like_cat_sf"/>
</dbReference>
<comment type="caution">
    <text evidence="8">The sequence shown here is derived from an EMBL/GenBank/DDBJ whole genome shotgun (WGS) entry which is preliminary data.</text>
</comment>
<dbReference type="RefSeq" id="WP_101537068.1">
    <property type="nucleotide sequence ID" value="NZ_MXAV01000011.1"/>
</dbReference>
<dbReference type="InterPro" id="IPR010998">
    <property type="entry name" value="Integrase_recombinase_N"/>
</dbReference>
<feature type="domain" description="Tyr recombinase" evidence="6">
    <location>
        <begin position="209"/>
        <end position="405"/>
    </location>
</feature>
<dbReference type="Gene3D" id="3.30.160.390">
    <property type="entry name" value="Integrase, DNA-binding domain"/>
    <property type="match status" value="1"/>
</dbReference>
<evidence type="ECO:0000313" key="8">
    <source>
        <dbReference type="EMBL" id="PKY11543.1"/>
    </source>
</evidence>
<protein>
    <recommendedName>
        <fullName evidence="10">Integrase</fullName>
    </recommendedName>
</protein>
<evidence type="ECO:0000259" key="6">
    <source>
        <dbReference type="PROSITE" id="PS51898"/>
    </source>
</evidence>
<name>A0A2I1DNV8_9PROT</name>
<gene>
    <name evidence="8" type="ORF">B1757_03815</name>
</gene>
<dbReference type="Pfam" id="PF13356">
    <property type="entry name" value="Arm-DNA-bind_3"/>
    <property type="match status" value="1"/>
</dbReference>
<evidence type="ECO:0000313" key="9">
    <source>
        <dbReference type="Proteomes" id="UP000234329"/>
    </source>
</evidence>
<keyword evidence="3 5" id="KW-0238">DNA-binding</keyword>
<dbReference type="PANTHER" id="PTHR30629:SF2">
    <property type="entry name" value="PROPHAGE INTEGRASE INTS-RELATED"/>
    <property type="match status" value="1"/>
</dbReference>
<dbReference type="Gene3D" id="1.10.443.10">
    <property type="entry name" value="Intergrase catalytic core"/>
    <property type="match status" value="1"/>
</dbReference>
<evidence type="ECO:0000256" key="5">
    <source>
        <dbReference type="PROSITE-ProRule" id="PRU01248"/>
    </source>
</evidence>
<dbReference type="InterPro" id="IPR044068">
    <property type="entry name" value="CB"/>
</dbReference>
<dbReference type="InterPro" id="IPR002104">
    <property type="entry name" value="Integrase_catalytic"/>
</dbReference>
<dbReference type="InParanoid" id="A0A2I1DNV8"/>
<keyword evidence="4" id="KW-0233">DNA recombination</keyword>
<dbReference type="OrthoDB" id="9795573at2"/>
<evidence type="ECO:0000256" key="2">
    <source>
        <dbReference type="ARBA" id="ARBA00022908"/>
    </source>
</evidence>
<dbReference type="AlphaFoldDB" id="A0A2I1DNV8"/>
<keyword evidence="9" id="KW-1185">Reference proteome</keyword>
<dbReference type="PROSITE" id="PS51900">
    <property type="entry name" value="CB"/>
    <property type="match status" value="1"/>
</dbReference>
<dbReference type="EMBL" id="MXAV01000011">
    <property type="protein sequence ID" value="PKY11543.1"/>
    <property type="molecule type" value="Genomic_DNA"/>
</dbReference>